<sequence>MEPHLDPICQCLLHKSGEHVLFIRQDVDNT</sequence>
<dbReference type="AlphaFoldDB" id="A0A1V9XCQ2"/>
<evidence type="ECO:0000313" key="1">
    <source>
        <dbReference type="EMBL" id="OQR71307.1"/>
    </source>
</evidence>
<protein>
    <submittedName>
        <fullName evidence="1">Uncharacterized protein</fullName>
    </submittedName>
</protein>
<dbReference type="OrthoDB" id="63891at2759"/>
<proteinExistence type="predicted"/>
<reference evidence="1 2" key="1">
    <citation type="journal article" date="2017" name="Gigascience">
        <title>Draft genome of the honey bee ectoparasitic mite, Tropilaelaps mercedesae, is shaped by the parasitic life history.</title>
        <authorList>
            <person name="Dong X."/>
            <person name="Armstrong S.D."/>
            <person name="Xia D."/>
            <person name="Makepeace B.L."/>
            <person name="Darby A.C."/>
            <person name="Kadowaki T."/>
        </authorList>
    </citation>
    <scope>NUCLEOTIDE SEQUENCE [LARGE SCALE GENOMIC DNA]</scope>
    <source>
        <strain evidence="1">Wuxi-XJTLU</strain>
    </source>
</reference>
<comment type="caution">
    <text evidence="1">The sequence shown here is derived from an EMBL/GenBank/DDBJ whole genome shotgun (WGS) entry which is preliminary data.</text>
</comment>
<gene>
    <name evidence="1" type="ORF">BIW11_03995</name>
</gene>
<keyword evidence="2" id="KW-1185">Reference proteome</keyword>
<organism evidence="1 2">
    <name type="scientific">Tropilaelaps mercedesae</name>
    <dbReference type="NCBI Taxonomy" id="418985"/>
    <lineage>
        <taxon>Eukaryota</taxon>
        <taxon>Metazoa</taxon>
        <taxon>Ecdysozoa</taxon>
        <taxon>Arthropoda</taxon>
        <taxon>Chelicerata</taxon>
        <taxon>Arachnida</taxon>
        <taxon>Acari</taxon>
        <taxon>Parasitiformes</taxon>
        <taxon>Mesostigmata</taxon>
        <taxon>Gamasina</taxon>
        <taxon>Dermanyssoidea</taxon>
        <taxon>Laelapidae</taxon>
        <taxon>Tropilaelaps</taxon>
    </lineage>
</organism>
<name>A0A1V9XCQ2_9ACAR</name>
<evidence type="ECO:0000313" key="2">
    <source>
        <dbReference type="Proteomes" id="UP000192247"/>
    </source>
</evidence>
<accession>A0A1V9XCQ2</accession>
<dbReference type="Proteomes" id="UP000192247">
    <property type="component" value="Unassembled WGS sequence"/>
</dbReference>
<dbReference type="InParanoid" id="A0A1V9XCQ2"/>
<dbReference type="EMBL" id="MNPL01014955">
    <property type="protein sequence ID" value="OQR71307.1"/>
    <property type="molecule type" value="Genomic_DNA"/>
</dbReference>